<evidence type="ECO:0000313" key="2">
    <source>
        <dbReference type="EMBL" id="MBF6225445.1"/>
    </source>
</evidence>
<dbReference type="EMBL" id="JADLRE010000006">
    <property type="protein sequence ID" value="MBF6225445.1"/>
    <property type="molecule type" value="Genomic_DNA"/>
</dbReference>
<accession>A0ABS0C4Z4</accession>
<feature type="region of interest" description="Disordered" evidence="1">
    <location>
        <begin position="1"/>
        <end position="86"/>
    </location>
</feature>
<keyword evidence="3" id="KW-1185">Reference proteome</keyword>
<reference evidence="2 3" key="1">
    <citation type="submission" date="2020-10" db="EMBL/GenBank/DDBJ databases">
        <title>Identification of Nocardia species via Next-generation sequencing and recognition of intraspecies genetic diversity.</title>
        <authorList>
            <person name="Li P."/>
            <person name="Li P."/>
            <person name="Lu B."/>
        </authorList>
    </citation>
    <scope>NUCLEOTIDE SEQUENCE [LARGE SCALE GENOMIC DNA]</scope>
    <source>
        <strain evidence="2 3">N-11</strain>
    </source>
</reference>
<evidence type="ECO:0000313" key="3">
    <source>
        <dbReference type="Proteomes" id="UP000807309"/>
    </source>
</evidence>
<comment type="caution">
    <text evidence="2">The sequence shown here is derived from an EMBL/GenBank/DDBJ whole genome shotgun (WGS) entry which is preliminary data.</text>
</comment>
<organism evidence="2 3">
    <name type="scientific">Nocardia abscessus</name>
    <dbReference type="NCBI Taxonomy" id="120957"/>
    <lineage>
        <taxon>Bacteria</taxon>
        <taxon>Bacillati</taxon>
        <taxon>Actinomycetota</taxon>
        <taxon>Actinomycetes</taxon>
        <taxon>Mycobacteriales</taxon>
        <taxon>Nocardiaceae</taxon>
        <taxon>Nocardia</taxon>
    </lineage>
</organism>
<feature type="compositionally biased region" description="Low complexity" evidence="1">
    <location>
        <begin position="33"/>
        <end position="44"/>
    </location>
</feature>
<protein>
    <submittedName>
        <fullName evidence="2">DUF4192 domain-containing protein</fullName>
    </submittedName>
</protein>
<gene>
    <name evidence="2" type="ORF">IU470_10045</name>
</gene>
<feature type="compositionally biased region" description="Basic and acidic residues" evidence="1">
    <location>
        <begin position="67"/>
        <end position="86"/>
    </location>
</feature>
<evidence type="ECO:0000256" key="1">
    <source>
        <dbReference type="SAM" id="MobiDB-lite"/>
    </source>
</evidence>
<sequence length="452" mass="47346">MTTSATPFSTPEPVDDGYAGKHDASRLCHRGNRASGRASEAAGRIQPGVAARSPAPYSIKGEPSKGNTERPAAHARCRDEPPPFRGTPDHAVRVDDPGELIAAVPAMLGFTPERSVVVLVLRPGTADGAIVDAVVRFDLDSPGGRRVRGATLAAAVARICAHDEAAEVLAVVVDDRAVEPEAGADRHGCGGGRFDVLVGSLGRRLAAGDIALGGVWAVRAIFAGQRWWALVGPERRGVLRDPAASLVALTHVLDGRPIRGSRSELTALVAMDPLARAEVAAHMEDALAQARERAARAARRGDAIGYSRQALDYVLWQIANTASGAAPMAPEYAKIVVALRDRAVRDTMFALAVGDHADAAEAVWAALTRALSGTDRAEAAALLGYSAYVRGDGPLAGIALEAALEADPGHPMAMLLDTSLRLGMRPEQLRRLAHSGYRTAAGLGVDLDWSES</sequence>
<proteinExistence type="predicted"/>
<dbReference type="InterPro" id="IPR025447">
    <property type="entry name" value="DUF4192"/>
</dbReference>
<dbReference type="Pfam" id="PF13830">
    <property type="entry name" value="DUF4192"/>
    <property type="match status" value="1"/>
</dbReference>
<name>A0ABS0C4Z4_9NOCA</name>
<dbReference type="Proteomes" id="UP000807309">
    <property type="component" value="Unassembled WGS sequence"/>
</dbReference>